<accession>A0A1W1ZJJ7</accession>
<evidence type="ECO:0000313" key="3">
    <source>
        <dbReference type="Proteomes" id="UP000192393"/>
    </source>
</evidence>
<dbReference type="AlphaFoldDB" id="A0A1W1ZJJ7"/>
<proteinExistence type="predicted"/>
<gene>
    <name evidence="2" type="ORF">SAMN06296427_1037</name>
</gene>
<sequence length="129" mass="15737">MKENKLELKIKELQNKINAPYNLIPEFNISNDIARPFIDIGEGDIFYYVIKERGLEYERTLYRNEDELLYRVFKDVTFEIATKYELENRNNDKDFRILLFKKQEELMSLLYLDWGIRIKSENDRFLKIL</sequence>
<dbReference type="InterPro" id="IPR028952">
    <property type="entry name" value="Imm63"/>
</dbReference>
<evidence type="ECO:0000313" key="2">
    <source>
        <dbReference type="EMBL" id="SMC48705.1"/>
    </source>
</evidence>
<name>A0A1W1ZJJ7_9FLAO</name>
<dbReference type="STRING" id="1434700.SAMN06296427_1037"/>
<reference evidence="2 3" key="1">
    <citation type="submission" date="2017-04" db="EMBL/GenBank/DDBJ databases">
        <authorList>
            <person name="Afonso C.L."/>
            <person name="Miller P.J."/>
            <person name="Scott M.A."/>
            <person name="Spackman E."/>
            <person name="Goraichik I."/>
            <person name="Dimitrov K.M."/>
            <person name="Suarez D.L."/>
            <person name="Swayne D.E."/>
        </authorList>
    </citation>
    <scope>NUCLEOTIDE SEQUENCE [LARGE SCALE GENOMIC DNA]</scope>
    <source>
        <strain evidence="2 3">CGMCC 1.12708</strain>
    </source>
</reference>
<organism evidence="2 3">
    <name type="scientific">Moheibacter sediminis</name>
    <dbReference type="NCBI Taxonomy" id="1434700"/>
    <lineage>
        <taxon>Bacteria</taxon>
        <taxon>Pseudomonadati</taxon>
        <taxon>Bacteroidota</taxon>
        <taxon>Flavobacteriia</taxon>
        <taxon>Flavobacteriales</taxon>
        <taxon>Weeksellaceae</taxon>
        <taxon>Moheibacter</taxon>
    </lineage>
</organism>
<dbReference type="Pfam" id="PF15599">
    <property type="entry name" value="Imm63"/>
    <property type="match status" value="1"/>
</dbReference>
<dbReference type="OrthoDB" id="5197199at2"/>
<protein>
    <submittedName>
        <fullName evidence="2">Immunity protein 63</fullName>
    </submittedName>
</protein>
<evidence type="ECO:0000259" key="1">
    <source>
        <dbReference type="Pfam" id="PF15599"/>
    </source>
</evidence>
<feature type="domain" description="Immunity protein 63" evidence="1">
    <location>
        <begin position="44"/>
        <end position="122"/>
    </location>
</feature>
<dbReference type="RefSeq" id="WP_084016609.1">
    <property type="nucleotide sequence ID" value="NZ_FWXS01000003.1"/>
</dbReference>
<keyword evidence="3" id="KW-1185">Reference proteome</keyword>
<dbReference type="EMBL" id="FWXS01000003">
    <property type="protein sequence ID" value="SMC48705.1"/>
    <property type="molecule type" value="Genomic_DNA"/>
</dbReference>
<dbReference type="Proteomes" id="UP000192393">
    <property type="component" value="Unassembled WGS sequence"/>
</dbReference>